<keyword evidence="8" id="KW-1185">Reference proteome</keyword>
<dbReference type="SMART" id="SM00380">
    <property type="entry name" value="AP2"/>
    <property type="match status" value="1"/>
</dbReference>
<dbReference type="GO" id="GO:0003677">
    <property type="term" value="F:DNA binding"/>
    <property type="evidence" value="ECO:0007669"/>
    <property type="project" value="UniProtKB-KW"/>
</dbReference>
<reference evidence="8" key="1">
    <citation type="journal article" date="2024" name="IScience">
        <title>Strigolactones Initiate the Formation of Haustorium-like Structures in Castilleja.</title>
        <authorList>
            <person name="Buerger M."/>
            <person name="Peterson D."/>
            <person name="Chory J."/>
        </authorList>
    </citation>
    <scope>NUCLEOTIDE SEQUENCE [LARGE SCALE GENOMIC DNA]</scope>
</reference>
<dbReference type="GO" id="GO:0005634">
    <property type="term" value="C:nucleus"/>
    <property type="evidence" value="ECO:0007669"/>
    <property type="project" value="UniProtKB-SubCell"/>
</dbReference>
<dbReference type="Gene3D" id="3.30.730.10">
    <property type="entry name" value="AP2/ERF domain"/>
    <property type="match status" value="1"/>
</dbReference>
<keyword evidence="5" id="KW-0539">Nucleus</keyword>
<sequence>MGCRNQEHDSKDPNVARGTFDTAEEAAHAYDEAACLLRGSSTRRTNFLNSAPCNPALSLKIRNLFDQKRGLNKVNPSNLGSLAPTKCANLENTPKNIIISPSEFYDQASFEGAYKPNLSGNLFHQANNIISPSSSTNELCKANLDNANYKPDFTYFMGGYEMWSTQIDRRHDQASAYEMDLHKIGRQHDGFYVAAENEAQFQDFELVKAERAEISASIHGMNDYNWDNNITDANDPFWDIPTLCQMFCPS</sequence>
<comment type="subcellular location">
    <subcellularLocation>
        <location evidence="1">Nucleus</location>
    </subcellularLocation>
</comment>
<feature type="domain" description="AP2/ERF" evidence="6">
    <location>
        <begin position="1"/>
        <end position="48"/>
    </location>
</feature>
<gene>
    <name evidence="7" type="ORF">CASFOL_023718</name>
</gene>
<evidence type="ECO:0000256" key="4">
    <source>
        <dbReference type="ARBA" id="ARBA00023163"/>
    </source>
</evidence>
<dbReference type="CDD" id="cd00018">
    <property type="entry name" value="AP2"/>
    <property type="match status" value="1"/>
</dbReference>
<keyword evidence="2" id="KW-0805">Transcription regulation</keyword>
<dbReference type="AlphaFoldDB" id="A0ABD3CMH9"/>
<organism evidence="7 8">
    <name type="scientific">Castilleja foliolosa</name>
    <dbReference type="NCBI Taxonomy" id="1961234"/>
    <lineage>
        <taxon>Eukaryota</taxon>
        <taxon>Viridiplantae</taxon>
        <taxon>Streptophyta</taxon>
        <taxon>Embryophyta</taxon>
        <taxon>Tracheophyta</taxon>
        <taxon>Spermatophyta</taxon>
        <taxon>Magnoliopsida</taxon>
        <taxon>eudicotyledons</taxon>
        <taxon>Gunneridae</taxon>
        <taxon>Pentapetalae</taxon>
        <taxon>asterids</taxon>
        <taxon>lamiids</taxon>
        <taxon>Lamiales</taxon>
        <taxon>Orobanchaceae</taxon>
        <taxon>Pedicularideae</taxon>
        <taxon>Castillejinae</taxon>
        <taxon>Castilleja</taxon>
    </lineage>
</organism>
<keyword evidence="4" id="KW-0804">Transcription</keyword>
<proteinExistence type="predicted"/>
<comment type="caution">
    <text evidence="7">The sequence shown here is derived from an EMBL/GenBank/DDBJ whole genome shotgun (WGS) entry which is preliminary data.</text>
</comment>
<evidence type="ECO:0000256" key="5">
    <source>
        <dbReference type="ARBA" id="ARBA00023242"/>
    </source>
</evidence>
<dbReference type="Proteomes" id="UP001632038">
    <property type="component" value="Unassembled WGS sequence"/>
</dbReference>
<dbReference type="SUPFAM" id="SSF54171">
    <property type="entry name" value="DNA-binding domain"/>
    <property type="match status" value="1"/>
</dbReference>
<evidence type="ECO:0000256" key="3">
    <source>
        <dbReference type="ARBA" id="ARBA00023125"/>
    </source>
</evidence>
<dbReference type="PANTHER" id="PTHR31194">
    <property type="entry name" value="SHN SHINE , DNA BINDING / TRANSCRIPTION FACTOR"/>
    <property type="match status" value="1"/>
</dbReference>
<evidence type="ECO:0000313" key="8">
    <source>
        <dbReference type="Proteomes" id="UP001632038"/>
    </source>
</evidence>
<evidence type="ECO:0000259" key="6">
    <source>
        <dbReference type="PROSITE" id="PS51032"/>
    </source>
</evidence>
<dbReference type="InterPro" id="IPR050913">
    <property type="entry name" value="AP2/ERF_ERF"/>
</dbReference>
<protein>
    <recommendedName>
        <fullName evidence="6">AP2/ERF domain-containing protein</fullName>
    </recommendedName>
</protein>
<dbReference type="InterPro" id="IPR036955">
    <property type="entry name" value="AP2/ERF_dom_sf"/>
</dbReference>
<accession>A0ABD3CMH9</accession>
<dbReference type="PANTHER" id="PTHR31194:SF90">
    <property type="entry name" value="ETHYLENE-RESPONSIVE TRANSCRIPTION FACTOR RAP2-11"/>
    <property type="match status" value="1"/>
</dbReference>
<evidence type="ECO:0000256" key="2">
    <source>
        <dbReference type="ARBA" id="ARBA00023015"/>
    </source>
</evidence>
<dbReference type="EMBL" id="JAVIJP010000032">
    <property type="protein sequence ID" value="KAL3630734.1"/>
    <property type="molecule type" value="Genomic_DNA"/>
</dbReference>
<keyword evidence="3" id="KW-0238">DNA-binding</keyword>
<evidence type="ECO:0000313" key="7">
    <source>
        <dbReference type="EMBL" id="KAL3630734.1"/>
    </source>
</evidence>
<dbReference type="PROSITE" id="PS51032">
    <property type="entry name" value="AP2_ERF"/>
    <property type="match status" value="1"/>
</dbReference>
<dbReference type="InterPro" id="IPR016177">
    <property type="entry name" value="DNA-bd_dom_sf"/>
</dbReference>
<evidence type="ECO:0000256" key="1">
    <source>
        <dbReference type="ARBA" id="ARBA00004123"/>
    </source>
</evidence>
<name>A0ABD3CMH9_9LAMI</name>
<dbReference type="InterPro" id="IPR001471">
    <property type="entry name" value="AP2/ERF_dom"/>
</dbReference>